<evidence type="ECO:0008006" key="2">
    <source>
        <dbReference type="Google" id="ProtNLM"/>
    </source>
</evidence>
<dbReference type="InterPro" id="IPR006439">
    <property type="entry name" value="HAD-SF_hydro_IA"/>
</dbReference>
<reference evidence="1" key="1">
    <citation type="submission" date="2018-05" db="EMBL/GenBank/DDBJ databases">
        <authorList>
            <person name="Lanie J.A."/>
            <person name="Ng W.-L."/>
            <person name="Kazmierczak K.M."/>
            <person name="Andrzejewski T.M."/>
            <person name="Davidsen T.M."/>
            <person name="Wayne K.J."/>
            <person name="Tettelin H."/>
            <person name="Glass J.I."/>
            <person name="Rusch D."/>
            <person name="Podicherti R."/>
            <person name="Tsui H.-C.T."/>
            <person name="Winkler M.E."/>
        </authorList>
    </citation>
    <scope>NUCLEOTIDE SEQUENCE</scope>
</reference>
<dbReference type="SUPFAM" id="SSF56784">
    <property type="entry name" value="HAD-like"/>
    <property type="match status" value="1"/>
</dbReference>
<organism evidence="1">
    <name type="scientific">marine metagenome</name>
    <dbReference type="NCBI Taxonomy" id="408172"/>
    <lineage>
        <taxon>unclassified sequences</taxon>
        <taxon>metagenomes</taxon>
        <taxon>ecological metagenomes</taxon>
    </lineage>
</organism>
<proteinExistence type="predicted"/>
<dbReference type="AlphaFoldDB" id="A0A381SE67"/>
<dbReference type="Gene3D" id="3.40.50.1000">
    <property type="entry name" value="HAD superfamily/HAD-like"/>
    <property type="match status" value="1"/>
</dbReference>
<protein>
    <recommendedName>
        <fullName evidence="2">Haloacid dehalogenase</fullName>
    </recommendedName>
</protein>
<dbReference type="InterPro" id="IPR023214">
    <property type="entry name" value="HAD_sf"/>
</dbReference>
<dbReference type="PANTHER" id="PTHR43611">
    <property type="entry name" value="ALPHA-D-GLUCOSE 1-PHOSPHATE PHOSPHATASE"/>
    <property type="match status" value="1"/>
</dbReference>
<dbReference type="Gene3D" id="1.10.150.240">
    <property type="entry name" value="Putative phosphatase, domain 2"/>
    <property type="match status" value="1"/>
</dbReference>
<dbReference type="PANTHER" id="PTHR43611:SF3">
    <property type="entry name" value="FLAVIN MONONUCLEOTIDE HYDROLASE 1, CHLOROPLATIC"/>
    <property type="match status" value="1"/>
</dbReference>
<evidence type="ECO:0000313" key="1">
    <source>
        <dbReference type="EMBL" id="SVA02372.1"/>
    </source>
</evidence>
<sequence>MSVWASYAGITAEELVPRFSLQDKDHERFERGEITSAHFFNSVRETLRIDITNAQFLEGWNSVFVGEITGIDDVVKRASLRYPLYVFSNTTLPHHVVWQNLCPELLTKFKKIFVSYELGLRKPDEEAFYAVAEAIGEPIHQILFFDDSPENVAVASRLGMQIVEVKTVQDVKERLELLL</sequence>
<dbReference type="InterPro" id="IPR023198">
    <property type="entry name" value="PGP-like_dom2"/>
</dbReference>
<dbReference type="EMBL" id="UINC01002998">
    <property type="protein sequence ID" value="SVA02372.1"/>
    <property type="molecule type" value="Genomic_DNA"/>
</dbReference>
<gene>
    <name evidence="1" type="ORF">METZ01_LOCUS55226</name>
</gene>
<accession>A0A381SE67</accession>
<dbReference type="NCBIfam" id="TIGR01509">
    <property type="entry name" value="HAD-SF-IA-v3"/>
    <property type="match status" value="1"/>
</dbReference>
<dbReference type="Pfam" id="PF00702">
    <property type="entry name" value="Hydrolase"/>
    <property type="match status" value="1"/>
</dbReference>
<name>A0A381SE67_9ZZZZ</name>
<dbReference type="InterPro" id="IPR036412">
    <property type="entry name" value="HAD-like_sf"/>
</dbReference>